<accession>A0A2T6ACF9</accession>
<comment type="similarity">
    <text evidence="6">Belongs to the exbB/tolQ family.</text>
</comment>
<dbReference type="AlphaFoldDB" id="A0A2T6ACF9"/>
<keyword evidence="3 7" id="KW-0812">Transmembrane</keyword>
<comment type="caution">
    <text evidence="9">The sequence shown here is derived from an EMBL/GenBank/DDBJ whole genome shotgun (WGS) entry which is preliminary data.</text>
</comment>
<evidence type="ECO:0000256" key="2">
    <source>
        <dbReference type="ARBA" id="ARBA00022475"/>
    </source>
</evidence>
<keyword evidence="4 7" id="KW-1133">Transmembrane helix</keyword>
<organism evidence="9 10">
    <name type="scientific">Christiangramia gaetbulicola</name>
    <dbReference type="NCBI Taxonomy" id="703340"/>
    <lineage>
        <taxon>Bacteria</taxon>
        <taxon>Pseudomonadati</taxon>
        <taxon>Bacteroidota</taxon>
        <taxon>Flavobacteriia</taxon>
        <taxon>Flavobacteriales</taxon>
        <taxon>Flavobacteriaceae</taxon>
        <taxon>Christiangramia</taxon>
    </lineage>
</organism>
<evidence type="ECO:0000256" key="7">
    <source>
        <dbReference type="SAM" id="Phobius"/>
    </source>
</evidence>
<keyword evidence="10" id="KW-1185">Reference proteome</keyword>
<dbReference type="GO" id="GO:0005886">
    <property type="term" value="C:plasma membrane"/>
    <property type="evidence" value="ECO:0007669"/>
    <property type="project" value="UniProtKB-SubCell"/>
</dbReference>
<evidence type="ECO:0000313" key="10">
    <source>
        <dbReference type="Proteomes" id="UP000244174"/>
    </source>
</evidence>
<sequence>MIDLFFKGGALFMSILSLVLLAIIFGAVFISIPFFRERNDPSDKQIRINNYIKSLSFFALIFGILGQLIGLFSAFSAVKIGSVEASPAMMMKGFEVSMISSIYGALIFILGIILFRFFRRNMNLV</sequence>
<feature type="domain" description="MotA/TolQ/ExbB proton channel" evidence="8">
    <location>
        <begin position="48"/>
        <end position="123"/>
    </location>
</feature>
<evidence type="ECO:0000256" key="3">
    <source>
        <dbReference type="ARBA" id="ARBA00022692"/>
    </source>
</evidence>
<name>A0A2T6ACF9_9FLAO</name>
<dbReference type="OrthoDB" id="1001678at2"/>
<feature type="transmembrane region" description="Helical" evidence="7">
    <location>
        <begin position="55"/>
        <end position="78"/>
    </location>
</feature>
<protein>
    <submittedName>
        <fullName evidence="9">MotA/TolQ/ExbB proton channel family protein</fullName>
    </submittedName>
</protein>
<evidence type="ECO:0000256" key="6">
    <source>
        <dbReference type="RuleBase" id="RU004057"/>
    </source>
</evidence>
<keyword evidence="2" id="KW-1003">Cell membrane</keyword>
<dbReference type="InterPro" id="IPR002898">
    <property type="entry name" value="MotA_ExbB_proton_chnl"/>
</dbReference>
<gene>
    <name evidence="9" type="ORF">C8P64_3299</name>
</gene>
<evidence type="ECO:0000256" key="5">
    <source>
        <dbReference type="ARBA" id="ARBA00023136"/>
    </source>
</evidence>
<evidence type="ECO:0000256" key="1">
    <source>
        <dbReference type="ARBA" id="ARBA00004651"/>
    </source>
</evidence>
<proteinExistence type="inferred from homology"/>
<comment type="subcellular location">
    <subcellularLocation>
        <location evidence="1">Cell membrane</location>
        <topology evidence="1">Multi-pass membrane protein</topology>
    </subcellularLocation>
    <subcellularLocation>
        <location evidence="6">Membrane</location>
        <topology evidence="6">Multi-pass membrane protein</topology>
    </subcellularLocation>
</comment>
<keyword evidence="6" id="KW-0653">Protein transport</keyword>
<evidence type="ECO:0000256" key="4">
    <source>
        <dbReference type="ARBA" id="ARBA00022989"/>
    </source>
</evidence>
<dbReference type="EMBL" id="QBKQ01000005">
    <property type="protein sequence ID" value="PTX41499.1"/>
    <property type="molecule type" value="Genomic_DNA"/>
</dbReference>
<keyword evidence="6" id="KW-0813">Transport</keyword>
<feature type="transmembrane region" description="Helical" evidence="7">
    <location>
        <begin position="98"/>
        <end position="118"/>
    </location>
</feature>
<keyword evidence="5 7" id="KW-0472">Membrane</keyword>
<reference evidence="9 10" key="1">
    <citation type="submission" date="2018-04" db="EMBL/GenBank/DDBJ databases">
        <title>Genomic Encyclopedia of Archaeal and Bacterial Type Strains, Phase II (KMG-II): from individual species to whole genera.</title>
        <authorList>
            <person name="Goeker M."/>
        </authorList>
    </citation>
    <scope>NUCLEOTIDE SEQUENCE [LARGE SCALE GENOMIC DNA]</scope>
    <source>
        <strain evidence="9 10">DSM 23082</strain>
    </source>
</reference>
<feature type="transmembrane region" description="Helical" evidence="7">
    <location>
        <begin position="12"/>
        <end position="35"/>
    </location>
</feature>
<dbReference type="Proteomes" id="UP000244174">
    <property type="component" value="Unassembled WGS sequence"/>
</dbReference>
<evidence type="ECO:0000313" key="9">
    <source>
        <dbReference type="EMBL" id="PTX41499.1"/>
    </source>
</evidence>
<dbReference type="GO" id="GO:0015031">
    <property type="term" value="P:protein transport"/>
    <property type="evidence" value="ECO:0007669"/>
    <property type="project" value="UniProtKB-KW"/>
</dbReference>
<dbReference type="Pfam" id="PF01618">
    <property type="entry name" value="MotA_ExbB"/>
    <property type="match status" value="1"/>
</dbReference>
<evidence type="ECO:0000259" key="8">
    <source>
        <dbReference type="Pfam" id="PF01618"/>
    </source>
</evidence>